<dbReference type="InterPro" id="IPR019191">
    <property type="entry name" value="Essential_protein_Yae1_N"/>
</dbReference>
<dbReference type="PANTHER" id="PTHR28532:SF1">
    <property type="entry name" value="ORAL CANCER OVEREXPRESSED 1"/>
    <property type="match status" value="1"/>
</dbReference>
<evidence type="ECO:0000313" key="3">
    <source>
        <dbReference type="EMBL" id="GFP98897.1"/>
    </source>
</evidence>
<comment type="similarity">
    <text evidence="1">Belongs to the LTO1 family.</text>
</comment>
<proteinExistence type="inferred from homology"/>
<gene>
    <name evidence="3" type="ORF">PHJA_002033600</name>
</gene>
<accession>A0A830CDT3</accession>
<dbReference type="OrthoDB" id="48036at2759"/>
<dbReference type="AlphaFoldDB" id="A0A830CDT3"/>
<reference evidence="3" key="1">
    <citation type="submission" date="2020-07" db="EMBL/GenBank/DDBJ databases">
        <title>Ethylene signaling mediates host invasion by parasitic plants.</title>
        <authorList>
            <person name="Yoshida S."/>
        </authorList>
    </citation>
    <scope>NUCLEOTIDE SEQUENCE</scope>
    <source>
        <strain evidence="3">Okayama</strain>
    </source>
</reference>
<keyword evidence="4" id="KW-1185">Reference proteome</keyword>
<protein>
    <submittedName>
        <fullName evidence="3">Oral cancer-overexpressed protein 1 homolog</fullName>
    </submittedName>
</protein>
<evidence type="ECO:0000313" key="4">
    <source>
        <dbReference type="Proteomes" id="UP000653305"/>
    </source>
</evidence>
<sequence length="276" mass="30425">MFSNLIKKQWHKNSIGESNSDFFVCPGPSGPKDGLLSPKKYRGPNIFGVAGGPGAAQYSLRPVSVLPTAQAPVLYELSSFCMNSIEDIFESSLNLEETHFKQGYDEGYANGLISGKEEGQQVGLKTGFEVGEELGFYRGCVDVWNSAIRVDSNFISARIQRTIKQMDELLQQYPISEPEDESVSDMMDSLRLKFRAICASLNVKLEYNGYPKSSDAEFKALKNTIEEVKQLIAELVTKLSVDKGKSSTTESGYSLALLCTNKDAIPLNIDDSQSRS</sequence>
<dbReference type="Proteomes" id="UP000653305">
    <property type="component" value="Unassembled WGS sequence"/>
</dbReference>
<dbReference type="EMBL" id="BMAC01000547">
    <property type="protein sequence ID" value="GFP98897.1"/>
    <property type="molecule type" value="Genomic_DNA"/>
</dbReference>
<evidence type="ECO:0000256" key="1">
    <source>
        <dbReference type="ARBA" id="ARBA00038090"/>
    </source>
</evidence>
<name>A0A830CDT3_9LAMI</name>
<dbReference type="PANTHER" id="PTHR28532">
    <property type="entry name" value="GEO13458P1"/>
    <property type="match status" value="1"/>
</dbReference>
<dbReference type="InterPro" id="IPR052436">
    <property type="entry name" value="LTO1_adapter"/>
</dbReference>
<organism evidence="3 4">
    <name type="scientific">Phtheirospermum japonicum</name>
    <dbReference type="NCBI Taxonomy" id="374723"/>
    <lineage>
        <taxon>Eukaryota</taxon>
        <taxon>Viridiplantae</taxon>
        <taxon>Streptophyta</taxon>
        <taxon>Embryophyta</taxon>
        <taxon>Tracheophyta</taxon>
        <taxon>Spermatophyta</taxon>
        <taxon>Magnoliopsida</taxon>
        <taxon>eudicotyledons</taxon>
        <taxon>Gunneridae</taxon>
        <taxon>Pentapetalae</taxon>
        <taxon>asterids</taxon>
        <taxon>lamiids</taxon>
        <taxon>Lamiales</taxon>
        <taxon>Orobanchaceae</taxon>
        <taxon>Orobanchaceae incertae sedis</taxon>
        <taxon>Phtheirospermum</taxon>
    </lineage>
</organism>
<dbReference type="Pfam" id="PF09811">
    <property type="entry name" value="Yae1_N"/>
    <property type="match status" value="1"/>
</dbReference>
<evidence type="ECO:0000259" key="2">
    <source>
        <dbReference type="Pfam" id="PF09811"/>
    </source>
</evidence>
<feature type="domain" description="Essential protein Yae1 N-terminal" evidence="2">
    <location>
        <begin position="103"/>
        <end position="141"/>
    </location>
</feature>
<comment type="caution">
    <text evidence="3">The sequence shown here is derived from an EMBL/GenBank/DDBJ whole genome shotgun (WGS) entry which is preliminary data.</text>
</comment>